<dbReference type="GeneID" id="59454065"/>
<proteinExistence type="predicted"/>
<dbReference type="OrthoDB" id="27763at2157"/>
<dbReference type="Proteomes" id="UP000593766">
    <property type="component" value="Chromosome"/>
</dbReference>
<gene>
    <name evidence="1" type="ORF">IMZ38_01565</name>
</gene>
<accession>A0A7M1URQ8</accession>
<dbReference type="KEGG" id="tcs:IMZ38_01565"/>
<dbReference type="AlphaFoldDB" id="A0A7M1URQ8"/>
<organism evidence="1 2">
    <name type="scientific">Thermosphaera chiliense</name>
    <dbReference type="NCBI Taxonomy" id="3402707"/>
    <lineage>
        <taxon>Archaea</taxon>
        <taxon>Thermoproteota</taxon>
        <taxon>Thermoprotei</taxon>
        <taxon>Desulfurococcales</taxon>
        <taxon>Desulfurococcaceae</taxon>
        <taxon>Thermosphaera</taxon>
    </lineage>
</organism>
<sequence>MLKAQIAYNNGSRIGKWSISGESRRRGVVACWNWFSRTLWGGWSNAPGALGLLVDGSPVPSGSTATYDSTVA</sequence>
<protein>
    <submittedName>
        <fullName evidence="1">Uncharacterized protein</fullName>
    </submittedName>
</protein>
<dbReference type="EMBL" id="CP063144">
    <property type="protein sequence ID" value="QOR94649.1"/>
    <property type="molecule type" value="Genomic_DNA"/>
</dbReference>
<evidence type="ECO:0000313" key="1">
    <source>
        <dbReference type="EMBL" id="QOR94649.1"/>
    </source>
</evidence>
<keyword evidence="2" id="KW-1185">Reference proteome</keyword>
<dbReference type="RefSeq" id="WP_193436446.1">
    <property type="nucleotide sequence ID" value="NZ_CP063144.1"/>
</dbReference>
<name>A0A7M1URQ8_9CREN</name>
<evidence type="ECO:0000313" key="2">
    <source>
        <dbReference type="Proteomes" id="UP000593766"/>
    </source>
</evidence>
<reference evidence="1 2" key="1">
    <citation type="submission" date="2020-10" db="EMBL/GenBank/DDBJ databases">
        <title>Complete genome sequence of Thermosphaera aggregans strain 3507.</title>
        <authorList>
            <person name="Zayulina K.S."/>
            <person name="Elcheninov A.G."/>
            <person name="Toshchakov S.V."/>
            <person name="Kublanov I.V."/>
            <person name="Kochetkova T.V."/>
        </authorList>
    </citation>
    <scope>NUCLEOTIDE SEQUENCE [LARGE SCALE GENOMIC DNA]</scope>
    <source>
        <strain evidence="1 2">3507</strain>
    </source>
</reference>